<dbReference type="InterPro" id="IPR023011">
    <property type="entry name" value="ATP_synth_F0_asu_AS"/>
</dbReference>
<dbReference type="EMBL" id="UINC01003727">
    <property type="protein sequence ID" value="SVA08759.1"/>
    <property type="molecule type" value="Genomic_DNA"/>
</dbReference>
<evidence type="ECO:0000256" key="11">
    <source>
        <dbReference type="SAM" id="Phobius"/>
    </source>
</evidence>
<reference evidence="12" key="1">
    <citation type="submission" date="2018-05" db="EMBL/GenBank/DDBJ databases">
        <authorList>
            <person name="Lanie J.A."/>
            <person name="Ng W.-L."/>
            <person name="Kazmierczak K.M."/>
            <person name="Andrzejewski T.M."/>
            <person name="Davidsen T.M."/>
            <person name="Wayne K.J."/>
            <person name="Tettelin H."/>
            <person name="Glass J.I."/>
            <person name="Rusch D."/>
            <person name="Podicherti R."/>
            <person name="Tsui H.-C.T."/>
            <person name="Winkler M.E."/>
        </authorList>
    </citation>
    <scope>NUCLEOTIDE SEQUENCE</scope>
</reference>
<name>A0A381SZ72_9ZZZZ</name>
<evidence type="ECO:0000256" key="2">
    <source>
        <dbReference type="ARBA" id="ARBA00006810"/>
    </source>
</evidence>
<feature type="transmembrane region" description="Helical" evidence="11">
    <location>
        <begin position="176"/>
        <end position="194"/>
    </location>
</feature>
<evidence type="ECO:0000256" key="8">
    <source>
        <dbReference type="ARBA" id="ARBA00023065"/>
    </source>
</evidence>
<feature type="transmembrane region" description="Helical" evidence="11">
    <location>
        <begin position="248"/>
        <end position="277"/>
    </location>
</feature>
<dbReference type="InterPro" id="IPR045083">
    <property type="entry name" value="ATP_synth_F0_asu_bact/mt"/>
</dbReference>
<proteinExistence type="inferred from homology"/>
<accession>A0A381SZ72</accession>
<keyword evidence="9 11" id="KW-0472">Membrane</keyword>
<organism evidence="12">
    <name type="scientific">marine metagenome</name>
    <dbReference type="NCBI Taxonomy" id="408172"/>
    <lineage>
        <taxon>unclassified sequences</taxon>
        <taxon>metagenomes</taxon>
        <taxon>ecological metagenomes</taxon>
    </lineage>
</organism>
<keyword evidence="8" id="KW-0406">Ion transport</keyword>
<feature type="transmembrane region" description="Helical" evidence="11">
    <location>
        <begin position="113"/>
        <end position="136"/>
    </location>
</feature>
<keyword evidence="5 11" id="KW-0812">Transmembrane</keyword>
<keyword evidence="6" id="KW-0375">Hydrogen ion transport</keyword>
<evidence type="ECO:0000256" key="6">
    <source>
        <dbReference type="ARBA" id="ARBA00022781"/>
    </source>
</evidence>
<dbReference type="CDD" id="cd00310">
    <property type="entry name" value="ATP-synt_Fo_a_6"/>
    <property type="match status" value="1"/>
</dbReference>
<keyword evidence="3" id="KW-0813">Transport</keyword>
<feature type="transmembrane region" description="Helical" evidence="11">
    <location>
        <begin position="289"/>
        <end position="311"/>
    </location>
</feature>
<feature type="transmembrane region" description="Helical" evidence="11">
    <location>
        <begin position="53"/>
        <end position="71"/>
    </location>
</feature>
<evidence type="ECO:0000313" key="12">
    <source>
        <dbReference type="EMBL" id="SVA08759.1"/>
    </source>
</evidence>
<evidence type="ECO:0000256" key="5">
    <source>
        <dbReference type="ARBA" id="ARBA00022692"/>
    </source>
</evidence>
<dbReference type="Gene3D" id="1.20.120.220">
    <property type="entry name" value="ATP synthase, F0 complex, subunit A"/>
    <property type="match status" value="1"/>
</dbReference>
<comment type="subcellular location">
    <subcellularLocation>
        <location evidence="1">Membrane</location>
        <topology evidence="1">Multi-pass membrane protein</topology>
    </subcellularLocation>
</comment>
<evidence type="ECO:0000256" key="1">
    <source>
        <dbReference type="ARBA" id="ARBA00004141"/>
    </source>
</evidence>
<protein>
    <recommendedName>
        <fullName evidence="13">ATP synthase subunit a</fullName>
    </recommendedName>
</protein>
<feature type="transmembrane region" description="Helical" evidence="11">
    <location>
        <begin position="214"/>
        <end position="236"/>
    </location>
</feature>
<dbReference type="InterPro" id="IPR000568">
    <property type="entry name" value="ATP_synth_F0_asu"/>
</dbReference>
<dbReference type="PANTHER" id="PTHR11410">
    <property type="entry name" value="ATP SYNTHASE SUBUNIT A"/>
    <property type="match status" value="1"/>
</dbReference>
<dbReference type="InterPro" id="IPR035908">
    <property type="entry name" value="F0_ATP_A_sf"/>
</dbReference>
<evidence type="ECO:0000256" key="10">
    <source>
        <dbReference type="ARBA" id="ARBA00023310"/>
    </source>
</evidence>
<dbReference type="SUPFAM" id="SSF81336">
    <property type="entry name" value="F1F0 ATP synthase subunit A"/>
    <property type="match status" value="1"/>
</dbReference>
<evidence type="ECO:0000256" key="3">
    <source>
        <dbReference type="ARBA" id="ARBA00022448"/>
    </source>
</evidence>
<sequence>MSTAAEQSHTAGGSVLDQVGENIIHHVSNSSLDHPLIQLPHIWGIDLSVSKHVLMLWIVAVLVACSVIIPIRKYLQQDKPQPKGWMNVIEAVVKFIRDSIVQPNVGSKHVDTWAPIILTFFFFILFANGIGLLPIFDILGAFNRFILDIHAPPPGVEDHNFINSLLHGGATVTGNFNVTAGLATITFFAIMVAGSRTHGFINHWKNLAPPGLAWPVYIILIPIEIIGMFVKPFALTMRLAANMTGGHIAILAILSFMAIFADMFHSTVTGISVALFSIPMATAISGLEIIVVLVQAYVFTLLSAVFIGMAINVHH</sequence>
<dbReference type="AlphaFoldDB" id="A0A381SZ72"/>
<evidence type="ECO:0000256" key="7">
    <source>
        <dbReference type="ARBA" id="ARBA00022989"/>
    </source>
</evidence>
<evidence type="ECO:0008006" key="13">
    <source>
        <dbReference type="Google" id="ProtNLM"/>
    </source>
</evidence>
<keyword evidence="4" id="KW-0138">CF(0)</keyword>
<gene>
    <name evidence="12" type="ORF">METZ01_LOCUS61613</name>
</gene>
<dbReference type="GO" id="GO:0046933">
    <property type="term" value="F:proton-transporting ATP synthase activity, rotational mechanism"/>
    <property type="evidence" value="ECO:0007669"/>
    <property type="project" value="TreeGrafter"/>
</dbReference>
<dbReference type="NCBIfam" id="TIGR01131">
    <property type="entry name" value="ATP_synt_6_or_A"/>
    <property type="match status" value="1"/>
</dbReference>
<dbReference type="HAMAP" id="MF_01393">
    <property type="entry name" value="ATP_synth_a_bact"/>
    <property type="match status" value="1"/>
</dbReference>
<evidence type="ECO:0000256" key="4">
    <source>
        <dbReference type="ARBA" id="ARBA00022547"/>
    </source>
</evidence>
<comment type="similarity">
    <text evidence="2">Belongs to the ATPase A chain family.</text>
</comment>
<dbReference type="PANTHER" id="PTHR11410:SF0">
    <property type="entry name" value="ATP SYNTHASE SUBUNIT A"/>
    <property type="match status" value="1"/>
</dbReference>
<dbReference type="PROSITE" id="PS00449">
    <property type="entry name" value="ATPASE_A"/>
    <property type="match status" value="1"/>
</dbReference>
<evidence type="ECO:0000256" key="9">
    <source>
        <dbReference type="ARBA" id="ARBA00023136"/>
    </source>
</evidence>
<keyword evidence="10" id="KW-0066">ATP synthesis</keyword>
<dbReference type="Pfam" id="PF00119">
    <property type="entry name" value="ATP-synt_A"/>
    <property type="match status" value="1"/>
</dbReference>
<dbReference type="GO" id="GO:0045259">
    <property type="term" value="C:proton-transporting ATP synthase complex"/>
    <property type="evidence" value="ECO:0007669"/>
    <property type="project" value="UniProtKB-KW"/>
</dbReference>
<keyword evidence="7 11" id="KW-1133">Transmembrane helix</keyword>